<proteinExistence type="predicted"/>
<evidence type="ECO:0000313" key="1">
    <source>
        <dbReference type="EMBL" id="MBC6012812.1"/>
    </source>
</evidence>
<organism evidence="1 2">
    <name type="scientific">Holdemanella hominis</name>
    <dbReference type="NCBI Taxonomy" id="2764327"/>
    <lineage>
        <taxon>Bacteria</taxon>
        <taxon>Bacillati</taxon>
        <taxon>Bacillota</taxon>
        <taxon>Erysipelotrichia</taxon>
        <taxon>Erysipelotrichales</taxon>
        <taxon>Erysipelotrichaceae</taxon>
        <taxon>Holdemanella</taxon>
    </lineage>
</organism>
<accession>A0ABR7KJG8</accession>
<dbReference type="RefSeq" id="WP_147346792.1">
    <property type="nucleotide sequence ID" value="NZ_JACRWH010000038.1"/>
</dbReference>
<dbReference type="EMBL" id="JACRWH010000038">
    <property type="protein sequence ID" value="MBC6012812.1"/>
    <property type="molecule type" value="Genomic_DNA"/>
</dbReference>
<evidence type="ECO:0000313" key="2">
    <source>
        <dbReference type="Proteomes" id="UP000649075"/>
    </source>
</evidence>
<sequence length="154" mass="18389">MNKIEKIQIPNIKDTSLLVVLDSIELEKTLGYHDLFLLWSPTFQKAGIPVYIVFPDEPNQLKEYCQYYNTYIHYVSDFELIKRLDCIQEKIVFGKKYSVILSKMYVVHNGYLFEEQKRINNKTIKKLYIKALELKFENFIKKIKNSVDIPDILW</sequence>
<protein>
    <submittedName>
        <fullName evidence="1">Uncharacterized protein</fullName>
    </submittedName>
</protein>
<dbReference type="Proteomes" id="UP000649075">
    <property type="component" value="Unassembled WGS sequence"/>
</dbReference>
<gene>
    <name evidence="1" type="ORF">H8911_08720</name>
</gene>
<reference evidence="1 2" key="1">
    <citation type="submission" date="2020-08" db="EMBL/GenBank/DDBJ databases">
        <authorList>
            <person name="Liu C."/>
            <person name="Sun Q."/>
        </authorList>
    </citation>
    <scope>NUCLEOTIDE SEQUENCE [LARGE SCALE GENOMIC DNA]</scope>
    <source>
        <strain evidence="1 2">L34</strain>
    </source>
</reference>
<comment type="caution">
    <text evidence="1">The sequence shown here is derived from an EMBL/GenBank/DDBJ whole genome shotgun (WGS) entry which is preliminary data.</text>
</comment>
<name>A0ABR7KJG8_9FIRM</name>
<keyword evidence="2" id="KW-1185">Reference proteome</keyword>